<gene>
    <name evidence="1" type="ORF">KPH14_005249</name>
</gene>
<sequence length="76" mass="8457">MHARFSAYSSTIAPGAISPRDIGEIDEEIAGTRFSSLRAKDVAIIHEVVLIPWQPPSRRLVKRLCASKQLPISQWS</sequence>
<comment type="caution">
    <text evidence="1">The sequence shown here is derived from an EMBL/GenBank/DDBJ whole genome shotgun (WGS) entry which is preliminary data.</text>
</comment>
<dbReference type="EMBL" id="JAIFRP010004405">
    <property type="protein sequence ID" value="KAK2576579.1"/>
    <property type="molecule type" value="Genomic_DNA"/>
</dbReference>
<reference evidence="1" key="1">
    <citation type="submission" date="2021-08" db="EMBL/GenBank/DDBJ databases">
        <authorList>
            <person name="Misof B."/>
            <person name="Oliver O."/>
            <person name="Podsiadlowski L."/>
            <person name="Donath A."/>
            <person name="Peters R."/>
            <person name="Mayer C."/>
            <person name="Rust J."/>
            <person name="Gunkel S."/>
            <person name="Lesny P."/>
            <person name="Martin S."/>
            <person name="Oeyen J.P."/>
            <person name="Petersen M."/>
            <person name="Panagiotis P."/>
            <person name="Wilbrandt J."/>
            <person name="Tanja T."/>
        </authorList>
    </citation>
    <scope>NUCLEOTIDE SEQUENCE</scope>
    <source>
        <strain evidence="1">GBR_01_08_01A</strain>
        <tissue evidence="1">Thorax + abdomen</tissue>
    </source>
</reference>
<dbReference type="AlphaFoldDB" id="A0AAD9RBI0"/>
<organism evidence="1 2">
    <name type="scientific">Odynerus spinipes</name>
    <dbReference type="NCBI Taxonomy" id="1348599"/>
    <lineage>
        <taxon>Eukaryota</taxon>
        <taxon>Metazoa</taxon>
        <taxon>Ecdysozoa</taxon>
        <taxon>Arthropoda</taxon>
        <taxon>Hexapoda</taxon>
        <taxon>Insecta</taxon>
        <taxon>Pterygota</taxon>
        <taxon>Neoptera</taxon>
        <taxon>Endopterygota</taxon>
        <taxon>Hymenoptera</taxon>
        <taxon>Apocrita</taxon>
        <taxon>Aculeata</taxon>
        <taxon>Vespoidea</taxon>
        <taxon>Vespidae</taxon>
        <taxon>Eumeninae</taxon>
        <taxon>Odynerus</taxon>
    </lineage>
</organism>
<evidence type="ECO:0000313" key="1">
    <source>
        <dbReference type="EMBL" id="KAK2576579.1"/>
    </source>
</evidence>
<dbReference type="Proteomes" id="UP001258017">
    <property type="component" value="Unassembled WGS sequence"/>
</dbReference>
<name>A0AAD9RBI0_9HYME</name>
<accession>A0AAD9RBI0</accession>
<evidence type="ECO:0000313" key="2">
    <source>
        <dbReference type="Proteomes" id="UP001258017"/>
    </source>
</evidence>
<reference evidence="1" key="2">
    <citation type="journal article" date="2023" name="Commun. Biol.">
        <title>Intrasexual cuticular hydrocarbon dimorphism in a wasp sheds light on hydrocarbon biosynthesis genes in Hymenoptera.</title>
        <authorList>
            <person name="Moris V.C."/>
            <person name="Podsiadlowski L."/>
            <person name="Martin S."/>
            <person name="Oeyen J.P."/>
            <person name="Donath A."/>
            <person name="Petersen M."/>
            <person name="Wilbrandt J."/>
            <person name="Misof B."/>
            <person name="Liedtke D."/>
            <person name="Thamm M."/>
            <person name="Scheiner R."/>
            <person name="Schmitt T."/>
            <person name="Niehuis O."/>
        </authorList>
    </citation>
    <scope>NUCLEOTIDE SEQUENCE</scope>
    <source>
        <strain evidence="1">GBR_01_08_01A</strain>
    </source>
</reference>
<protein>
    <submittedName>
        <fullName evidence="1">Uncharacterized protein</fullName>
    </submittedName>
</protein>
<proteinExistence type="predicted"/>
<keyword evidence="2" id="KW-1185">Reference proteome</keyword>